<proteinExistence type="predicted"/>
<comment type="caution">
    <text evidence="3">The sequence shown here is derived from an EMBL/GenBank/DDBJ whole genome shotgun (WGS) entry which is preliminary data.</text>
</comment>
<organism evidence="3 4">
    <name type="scientific">Agromyces seonyuensis</name>
    <dbReference type="NCBI Taxonomy" id="2662446"/>
    <lineage>
        <taxon>Bacteria</taxon>
        <taxon>Bacillati</taxon>
        <taxon>Actinomycetota</taxon>
        <taxon>Actinomycetes</taxon>
        <taxon>Micrococcales</taxon>
        <taxon>Microbacteriaceae</taxon>
        <taxon>Agromyces</taxon>
    </lineage>
</organism>
<dbReference type="InterPro" id="IPR013173">
    <property type="entry name" value="DNA_primase_DnaG_DnaB-bd_dom"/>
</dbReference>
<dbReference type="EMBL" id="WSTA01000045">
    <property type="protein sequence ID" value="MWB99009.1"/>
    <property type="molecule type" value="Genomic_DNA"/>
</dbReference>
<evidence type="ECO:0000259" key="2">
    <source>
        <dbReference type="Pfam" id="PF08278"/>
    </source>
</evidence>
<name>A0A6I4P432_9MICO</name>
<dbReference type="AlphaFoldDB" id="A0A6I4P432"/>
<feature type="compositionally biased region" description="Low complexity" evidence="1">
    <location>
        <begin position="47"/>
        <end position="56"/>
    </location>
</feature>
<sequence length="217" mass="22825">GGSRSGASGGRGDARGGSDARGDRRAPGPRSSGPASNGPPLDEYPPDDGYPGSGPSEPERPFSITDLPRDPATRLERDGLQAILQYPQFVDPALLRKALESRFGQPSLAVVRDGIASALADGGGAVTVEAVIADVPESFRGLVQQLVVAPVPQRNESELPGYVSGIVGSLVDRELLRRKQELLGALQRADPADADGFTALQRSLVDLERERRALRGV</sequence>
<dbReference type="Proteomes" id="UP000438182">
    <property type="component" value="Unassembled WGS sequence"/>
</dbReference>
<evidence type="ECO:0000256" key="1">
    <source>
        <dbReference type="SAM" id="MobiDB-lite"/>
    </source>
</evidence>
<feature type="region of interest" description="Disordered" evidence="1">
    <location>
        <begin position="1"/>
        <end position="70"/>
    </location>
</feature>
<evidence type="ECO:0000313" key="4">
    <source>
        <dbReference type="Proteomes" id="UP000438182"/>
    </source>
</evidence>
<accession>A0A6I4P432</accession>
<keyword evidence="4" id="KW-1185">Reference proteome</keyword>
<feature type="non-terminal residue" evidence="3">
    <location>
        <position position="1"/>
    </location>
</feature>
<dbReference type="GO" id="GO:0006269">
    <property type="term" value="P:DNA replication, synthesis of primer"/>
    <property type="evidence" value="ECO:0007669"/>
    <property type="project" value="InterPro"/>
</dbReference>
<gene>
    <name evidence="3" type="ORF">GB864_10665</name>
</gene>
<dbReference type="Pfam" id="PF08278">
    <property type="entry name" value="DnaG_DnaB_bind"/>
    <property type="match status" value="1"/>
</dbReference>
<reference evidence="3 4" key="1">
    <citation type="submission" date="2019-12" db="EMBL/GenBank/DDBJ databases">
        <authorList>
            <person name="Kim Y.S."/>
        </authorList>
    </citation>
    <scope>NUCLEOTIDE SEQUENCE [LARGE SCALE GENOMIC DNA]</scope>
    <source>
        <strain evidence="3 4">MMS17-SY077</strain>
    </source>
</reference>
<evidence type="ECO:0000313" key="3">
    <source>
        <dbReference type="EMBL" id="MWB99009.1"/>
    </source>
</evidence>
<feature type="compositionally biased region" description="Basic and acidic residues" evidence="1">
    <location>
        <begin position="12"/>
        <end position="26"/>
    </location>
</feature>
<feature type="compositionally biased region" description="Gly residues" evidence="1">
    <location>
        <begin position="1"/>
        <end position="11"/>
    </location>
</feature>
<protein>
    <recommendedName>
        <fullName evidence="2">DNA primase DnaG DnaB-binding domain-containing protein</fullName>
    </recommendedName>
</protein>
<feature type="domain" description="DNA primase DnaG DnaB-binding" evidence="2">
    <location>
        <begin position="77"/>
        <end position="198"/>
    </location>
</feature>